<reference evidence="4" key="2">
    <citation type="submission" date="2013-03" db="EMBL/GenBank/DDBJ databases">
        <authorList>
            <person name="Motta M.C.M."/>
            <person name="Martins A.C.A."/>
            <person name="Preta C.M.C.C."/>
            <person name="Silva R."/>
            <person name="de Souza S.S."/>
            <person name="Klein C.C."/>
            <person name="de Almeida L.G.P."/>
            <person name="Cunha O.L."/>
            <person name="Colabardini A.C."/>
            <person name="Lima B.A."/>
            <person name="Machado C.R."/>
            <person name="Soares C.M.A."/>
            <person name="de Menezes C.B.A."/>
            <person name="Bartolomeu D.C."/>
            <person name="Grisard E.C."/>
            <person name="Fantinatti-Garboggini F."/>
            <person name="Rodrigues-Luiz G.F."/>
            <person name="Wagner G."/>
            <person name="Goldman G.H."/>
            <person name="Fietto J.L.R."/>
            <person name="Ciapina L.P."/>
            <person name="Brocchi M."/>
            <person name="Elias M.C."/>
            <person name="Goldman M.H.S."/>
            <person name="Sagot M.-F."/>
            <person name="Pereira M."/>
            <person name="Stoco P.H."/>
            <person name="Teixeira S.M.R."/>
            <person name="de Mendonca-Neto R.P."/>
            <person name="Maciel T.E.F."/>
            <person name="Mendes T.A.O."/>
            <person name="Urmenyi T.P."/>
            <person name="Teixeira M.M.G."/>
            <person name="de Camargo E.F.P."/>
            <person name="de Sousa W."/>
            <person name="Schenkman S."/>
            <person name="de Vasconcelos A.T.R."/>
        </authorList>
    </citation>
    <scope>NUCLEOTIDE SEQUENCE</scope>
</reference>
<keyword evidence="1" id="KW-0804">Transcription</keyword>
<feature type="compositionally biased region" description="Basic and acidic residues" evidence="2">
    <location>
        <begin position="160"/>
        <end position="172"/>
    </location>
</feature>
<keyword evidence="6" id="KW-1185">Reference proteome</keyword>
<evidence type="ECO:0000313" key="5">
    <source>
        <dbReference type="EMBL" id="EPY30086.1"/>
    </source>
</evidence>
<keyword evidence="4" id="KW-0240">DNA-directed RNA polymerase</keyword>
<feature type="region of interest" description="Disordered" evidence="2">
    <location>
        <begin position="84"/>
        <end position="135"/>
    </location>
</feature>
<dbReference type="Proteomes" id="UP000015354">
    <property type="component" value="Unassembled WGS sequence"/>
</dbReference>
<accession>S9UAW9</accession>
<dbReference type="GO" id="GO:0003899">
    <property type="term" value="F:DNA-directed RNA polymerase activity"/>
    <property type="evidence" value="ECO:0007669"/>
    <property type="project" value="InterPro"/>
</dbReference>
<comment type="caution">
    <text evidence="4">The sequence shown here is derived from an EMBL/GenBank/DDBJ whole genome shotgun (WGS) entry which is preliminary data.</text>
</comment>
<dbReference type="InterPro" id="IPR036710">
    <property type="entry name" value="RNA_pol_Rpb5_N_sf"/>
</dbReference>
<dbReference type="GO" id="GO:0005665">
    <property type="term" value="C:RNA polymerase II, core complex"/>
    <property type="evidence" value="ECO:0007669"/>
    <property type="project" value="TreeGrafter"/>
</dbReference>
<evidence type="ECO:0000259" key="3">
    <source>
        <dbReference type="Pfam" id="PF01191"/>
    </source>
</evidence>
<dbReference type="InterPro" id="IPR035913">
    <property type="entry name" value="RPB5-like_sf"/>
</dbReference>
<feature type="compositionally biased region" description="Low complexity" evidence="2">
    <location>
        <begin position="116"/>
        <end position="126"/>
    </location>
</feature>
<dbReference type="GO" id="GO:0006362">
    <property type="term" value="P:transcription elongation by RNA polymerase I"/>
    <property type="evidence" value="ECO:0007669"/>
    <property type="project" value="TreeGrafter"/>
</dbReference>
<dbReference type="Pfam" id="PF01191">
    <property type="entry name" value="RNA_pol_Rpb5_C"/>
    <property type="match status" value="1"/>
</dbReference>
<dbReference type="EMBL" id="ATMH01005396">
    <property type="protein sequence ID" value="EPY27942.1"/>
    <property type="molecule type" value="Genomic_DNA"/>
</dbReference>
<evidence type="ECO:0000313" key="4">
    <source>
        <dbReference type="EMBL" id="EPY27942.1"/>
    </source>
</evidence>
<gene>
    <name evidence="5" type="ORF">STCU_04243</name>
    <name evidence="4" type="ORF">STCU_05396</name>
</gene>
<dbReference type="GO" id="GO:0006366">
    <property type="term" value="P:transcription by RNA polymerase II"/>
    <property type="evidence" value="ECO:0007669"/>
    <property type="project" value="TreeGrafter"/>
</dbReference>
<feature type="compositionally biased region" description="Basic and acidic residues" evidence="2">
    <location>
        <begin position="96"/>
        <end position="115"/>
    </location>
</feature>
<organism evidence="4 6">
    <name type="scientific">Strigomonas culicis</name>
    <dbReference type="NCBI Taxonomy" id="28005"/>
    <lineage>
        <taxon>Eukaryota</taxon>
        <taxon>Discoba</taxon>
        <taxon>Euglenozoa</taxon>
        <taxon>Kinetoplastea</taxon>
        <taxon>Metakinetoplastina</taxon>
        <taxon>Trypanosomatida</taxon>
        <taxon>Trypanosomatidae</taxon>
        <taxon>Strigomonadinae</taxon>
        <taxon>Strigomonas</taxon>
    </lineage>
</organism>
<sequence>MTSTEELKLMRLFRVYNTCIQLCSDRGYTIRHPSALAAALSAPSPHDVQQTATAVNPNYNAAQGGLSLEWFRQHFVVAGPDADAAEANPTTQSDANEGKPHDGSNTKRKKREADAATKAMSSSSSDSDAEDDEDEAELLVLREAMRITGVPNAAAAGAEDGDHKTSSRDATGKKHRAPALMIFFTAGPLSLSAVQTIREKGVEKKTPSVIIVAENRPRPAVYSRVEQLNGQVHHETGAPVVHLQLFCEEELVFNPSHNSAVPPHRRLSEAEKAALLRERRLEVAQLPRIFVSDPMVMYLGLRRGDVVEITRATDAEETRGPYLMYRQVL</sequence>
<protein>
    <submittedName>
        <fullName evidence="4">DNA-directed RNA polymerases I, II, and III subunit RPABC1</fullName>
    </submittedName>
</protein>
<evidence type="ECO:0000256" key="2">
    <source>
        <dbReference type="SAM" id="MobiDB-lite"/>
    </source>
</evidence>
<feature type="domain" description="RNA polymerase subunit H/Rpb5 C-terminal" evidence="3">
    <location>
        <begin position="253"/>
        <end position="328"/>
    </location>
</feature>
<proteinExistence type="predicted"/>
<dbReference type="OrthoDB" id="248779at2759"/>
<evidence type="ECO:0000256" key="1">
    <source>
        <dbReference type="ARBA" id="ARBA00023163"/>
    </source>
</evidence>
<reference evidence="4 6" key="1">
    <citation type="journal article" date="2013" name="PLoS ONE">
        <title>Predicting the Proteins of Angomonas deanei, Strigomonas culicis and Their Respective Endosymbionts Reveals New Aspects of the Trypanosomatidae Family.</title>
        <authorList>
            <person name="Motta M.C."/>
            <person name="Martins A.C."/>
            <person name="de Souza S.S."/>
            <person name="Catta-Preta C.M."/>
            <person name="Silva R."/>
            <person name="Klein C.C."/>
            <person name="de Almeida L.G."/>
            <person name="de Lima Cunha O."/>
            <person name="Ciapina L.P."/>
            <person name="Brocchi M."/>
            <person name="Colabardini A.C."/>
            <person name="de Araujo Lima B."/>
            <person name="Machado C.R."/>
            <person name="de Almeida Soares C.M."/>
            <person name="Probst C.M."/>
            <person name="de Menezes C.B."/>
            <person name="Thompson C.E."/>
            <person name="Bartholomeu D.C."/>
            <person name="Gradia D.F."/>
            <person name="Pavoni D.P."/>
            <person name="Grisard E.C."/>
            <person name="Fantinatti-Garboggini F."/>
            <person name="Marchini F.K."/>
            <person name="Rodrigues-Luiz G.F."/>
            <person name="Wagner G."/>
            <person name="Goldman G.H."/>
            <person name="Fietto J.L."/>
            <person name="Elias M.C."/>
            <person name="Goldman M.H."/>
            <person name="Sagot M.F."/>
            <person name="Pereira M."/>
            <person name="Stoco P.H."/>
            <person name="de Mendonca-Neto R.P."/>
            <person name="Teixeira S.M."/>
            <person name="Maciel T.E."/>
            <person name="de Oliveira Mendes T.A."/>
            <person name="Urmenyi T.P."/>
            <person name="de Souza W."/>
            <person name="Schenkman S."/>
            <person name="de Vasconcelos A.T."/>
        </authorList>
    </citation>
    <scope>NUCLEOTIDE SEQUENCE [LARGE SCALE GENOMIC DNA]</scope>
</reference>
<dbReference type="EMBL" id="ATMH01004243">
    <property type="protein sequence ID" value="EPY30086.1"/>
    <property type="molecule type" value="Genomic_DNA"/>
</dbReference>
<dbReference type="InterPro" id="IPR000783">
    <property type="entry name" value="RNA_pol_subH/Rpb5_C"/>
</dbReference>
<dbReference type="SUPFAM" id="SSF53036">
    <property type="entry name" value="Eukaryotic RPB5 N-terminal domain"/>
    <property type="match status" value="1"/>
</dbReference>
<dbReference type="GO" id="GO:0003677">
    <property type="term" value="F:DNA binding"/>
    <property type="evidence" value="ECO:0007669"/>
    <property type="project" value="InterPro"/>
</dbReference>
<dbReference type="GO" id="GO:0042797">
    <property type="term" value="P:tRNA transcription by RNA polymerase III"/>
    <property type="evidence" value="ECO:0007669"/>
    <property type="project" value="TreeGrafter"/>
</dbReference>
<dbReference type="SUPFAM" id="SSF55287">
    <property type="entry name" value="RPB5-like RNA polymerase subunit"/>
    <property type="match status" value="1"/>
</dbReference>
<dbReference type="GO" id="GO:0005736">
    <property type="term" value="C:RNA polymerase I complex"/>
    <property type="evidence" value="ECO:0007669"/>
    <property type="project" value="TreeGrafter"/>
</dbReference>
<dbReference type="AlphaFoldDB" id="S9UAW9"/>
<evidence type="ECO:0000313" key="6">
    <source>
        <dbReference type="Proteomes" id="UP000015354"/>
    </source>
</evidence>
<dbReference type="PANTHER" id="PTHR10535">
    <property type="entry name" value="DNA-DIRECTED RNA POLYMERASES I, II, AND III SUBUNIT RPABC1"/>
    <property type="match status" value="1"/>
</dbReference>
<dbReference type="Gene3D" id="3.90.940.20">
    <property type="entry name" value="RPB5-like RNA polymerase subunit"/>
    <property type="match status" value="1"/>
</dbReference>
<feature type="region of interest" description="Disordered" evidence="2">
    <location>
        <begin position="152"/>
        <end position="174"/>
    </location>
</feature>
<dbReference type="GO" id="GO:0005666">
    <property type="term" value="C:RNA polymerase III complex"/>
    <property type="evidence" value="ECO:0007669"/>
    <property type="project" value="TreeGrafter"/>
</dbReference>
<dbReference type="Gene3D" id="3.40.1340.10">
    <property type="entry name" value="RNA polymerase, Rpb5, N-terminal domain"/>
    <property type="match status" value="1"/>
</dbReference>
<name>S9UAW9_9TRYP</name>
<dbReference type="InterPro" id="IPR014381">
    <property type="entry name" value="Arch_Rpo5/euc_Rpb5"/>
</dbReference>
<dbReference type="PANTHER" id="PTHR10535:SF0">
    <property type="entry name" value="DNA-DIRECTED RNA POLYMERASES I, II, AND III SUBUNIT RPABC1"/>
    <property type="match status" value="1"/>
</dbReference>